<keyword evidence="3 10" id="KW-0808">Transferase</keyword>
<evidence type="ECO:0000313" key="13">
    <source>
        <dbReference type="Proteomes" id="UP000039865"/>
    </source>
</evidence>
<dbReference type="EC" id="2.3.1.225" evidence="10"/>
<dbReference type="PANTHER" id="PTHR22883">
    <property type="entry name" value="ZINC FINGER DHHC DOMAIN CONTAINING PROTEIN"/>
    <property type="match status" value="1"/>
</dbReference>
<evidence type="ECO:0000256" key="4">
    <source>
        <dbReference type="ARBA" id="ARBA00022692"/>
    </source>
</evidence>
<keyword evidence="8" id="KW-0449">Lipoprotein</keyword>
<evidence type="ECO:0000256" key="1">
    <source>
        <dbReference type="ARBA" id="ARBA00004127"/>
    </source>
</evidence>
<keyword evidence="4 10" id="KW-0812">Transmembrane</keyword>
<feature type="domain" description="Palmitoyltransferase DHHC" evidence="11">
    <location>
        <begin position="88"/>
        <end position="213"/>
    </location>
</feature>
<dbReference type="GO" id="GO:0006612">
    <property type="term" value="P:protein targeting to membrane"/>
    <property type="evidence" value="ECO:0007669"/>
    <property type="project" value="TreeGrafter"/>
</dbReference>
<dbReference type="PROSITE" id="PS50216">
    <property type="entry name" value="DHHC"/>
    <property type="match status" value="1"/>
</dbReference>
<dbReference type="InterPro" id="IPR001594">
    <property type="entry name" value="Palmitoyltrfase_DHHC"/>
</dbReference>
<keyword evidence="5 10" id="KW-1133">Transmembrane helix</keyword>
<gene>
    <name evidence="12" type="primary">Contig18999.g20152</name>
    <name evidence="12" type="ORF">STYLEM_17715</name>
</gene>
<evidence type="ECO:0000256" key="9">
    <source>
        <dbReference type="ARBA" id="ARBA00023315"/>
    </source>
</evidence>
<sequence>MSRKEKAKLFVGYDDFKILAITDEEAKEANNRQSQNVNGQSNSKYRQDEELGFDDTLSSDIQKDTNNLDSSNQSVKSIEYIARTEMPKKKFCDYCNLEQPYRTKHCKQCERCVRKFDHHCFWIGGCVGELNHRKFWAFLLFQTIHFTMSFNIAMSGYTMKEEAGKGDKDKINHIGSIWAVFQVLSFTFILFAGILFFYHTYLIMSGQTTWEHSRRGTISYLSFYPIGILPFYQGIKQNIISTFFHGNQCTDWELKEPFELKQIQGFNLCENELYSCC</sequence>
<dbReference type="OrthoDB" id="9909019at2759"/>
<evidence type="ECO:0000256" key="5">
    <source>
        <dbReference type="ARBA" id="ARBA00022989"/>
    </source>
</evidence>
<organism evidence="12 13">
    <name type="scientific">Stylonychia lemnae</name>
    <name type="common">Ciliate</name>
    <dbReference type="NCBI Taxonomy" id="5949"/>
    <lineage>
        <taxon>Eukaryota</taxon>
        <taxon>Sar</taxon>
        <taxon>Alveolata</taxon>
        <taxon>Ciliophora</taxon>
        <taxon>Intramacronucleata</taxon>
        <taxon>Spirotrichea</taxon>
        <taxon>Stichotrichia</taxon>
        <taxon>Sporadotrichida</taxon>
        <taxon>Oxytrichidae</taxon>
        <taxon>Stylonychinae</taxon>
        <taxon>Stylonychia</taxon>
    </lineage>
</organism>
<evidence type="ECO:0000256" key="8">
    <source>
        <dbReference type="ARBA" id="ARBA00023288"/>
    </source>
</evidence>
<dbReference type="GO" id="GO:0019706">
    <property type="term" value="F:protein-cysteine S-palmitoyltransferase activity"/>
    <property type="evidence" value="ECO:0007669"/>
    <property type="project" value="UniProtKB-EC"/>
</dbReference>
<evidence type="ECO:0000256" key="6">
    <source>
        <dbReference type="ARBA" id="ARBA00023136"/>
    </source>
</evidence>
<reference evidence="12 13" key="1">
    <citation type="submission" date="2014-06" db="EMBL/GenBank/DDBJ databases">
        <authorList>
            <person name="Swart Estienne"/>
        </authorList>
    </citation>
    <scope>NUCLEOTIDE SEQUENCE [LARGE SCALE GENOMIC DNA]</scope>
    <source>
        <strain evidence="12 13">130c</strain>
    </source>
</reference>
<evidence type="ECO:0000256" key="3">
    <source>
        <dbReference type="ARBA" id="ARBA00022679"/>
    </source>
</evidence>
<evidence type="ECO:0000313" key="12">
    <source>
        <dbReference type="EMBL" id="CDW88593.1"/>
    </source>
</evidence>
<feature type="transmembrane region" description="Helical" evidence="10">
    <location>
        <begin position="177"/>
        <end position="198"/>
    </location>
</feature>
<evidence type="ECO:0000256" key="2">
    <source>
        <dbReference type="ARBA" id="ARBA00008574"/>
    </source>
</evidence>
<evidence type="ECO:0000256" key="7">
    <source>
        <dbReference type="ARBA" id="ARBA00023139"/>
    </source>
</evidence>
<dbReference type="PANTHER" id="PTHR22883:SF301">
    <property type="entry name" value="PALMITOYLTRANSFERASE ZDHHC12"/>
    <property type="match status" value="1"/>
</dbReference>
<feature type="transmembrane region" description="Helical" evidence="10">
    <location>
        <begin position="135"/>
        <end position="157"/>
    </location>
</feature>
<name>A0A078B4X9_STYLE</name>
<evidence type="ECO:0000259" key="11">
    <source>
        <dbReference type="Pfam" id="PF01529"/>
    </source>
</evidence>
<dbReference type="InParanoid" id="A0A078B4X9"/>
<comment type="domain">
    <text evidence="10">The DHHC domain is required for palmitoyltransferase activity.</text>
</comment>
<keyword evidence="6 10" id="KW-0472">Membrane</keyword>
<comment type="subcellular location">
    <subcellularLocation>
        <location evidence="1">Endomembrane system</location>
        <topology evidence="1">Multi-pass membrane protein</topology>
    </subcellularLocation>
</comment>
<keyword evidence="13" id="KW-1185">Reference proteome</keyword>
<protein>
    <recommendedName>
        <fullName evidence="10">Palmitoyltransferase</fullName>
        <ecNumber evidence="10">2.3.1.225</ecNumber>
    </recommendedName>
</protein>
<dbReference type="InterPro" id="IPR039859">
    <property type="entry name" value="PFA4/ZDH16/20/ERF2-like"/>
</dbReference>
<dbReference type="EMBL" id="CCKQ01016729">
    <property type="protein sequence ID" value="CDW88593.1"/>
    <property type="molecule type" value="Genomic_DNA"/>
</dbReference>
<dbReference type="Pfam" id="PF01529">
    <property type="entry name" value="DHHC"/>
    <property type="match status" value="1"/>
</dbReference>
<evidence type="ECO:0000256" key="10">
    <source>
        <dbReference type="RuleBase" id="RU079119"/>
    </source>
</evidence>
<comment type="similarity">
    <text evidence="2 10">Belongs to the DHHC palmitoyltransferase family.</text>
</comment>
<keyword evidence="9 10" id="KW-0012">Acyltransferase</keyword>
<dbReference type="GO" id="GO:0005794">
    <property type="term" value="C:Golgi apparatus"/>
    <property type="evidence" value="ECO:0007669"/>
    <property type="project" value="TreeGrafter"/>
</dbReference>
<dbReference type="Proteomes" id="UP000039865">
    <property type="component" value="Unassembled WGS sequence"/>
</dbReference>
<dbReference type="OMA" id="KEQCNIF"/>
<accession>A0A078B4X9</accession>
<proteinExistence type="inferred from homology"/>
<dbReference type="GO" id="GO:0005783">
    <property type="term" value="C:endoplasmic reticulum"/>
    <property type="evidence" value="ECO:0007669"/>
    <property type="project" value="TreeGrafter"/>
</dbReference>
<comment type="catalytic activity">
    <reaction evidence="10">
        <text>L-cysteinyl-[protein] + hexadecanoyl-CoA = S-hexadecanoyl-L-cysteinyl-[protein] + CoA</text>
        <dbReference type="Rhea" id="RHEA:36683"/>
        <dbReference type="Rhea" id="RHEA-COMP:10131"/>
        <dbReference type="Rhea" id="RHEA-COMP:11032"/>
        <dbReference type="ChEBI" id="CHEBI:29950"/>
        <dbReference type="ChEBI" id="CHEBI:57287"/>
        <dbReference type="ChEBI" id="CHEBI:57379"/>
        <dbReference type="ChEBI" id="CHEBI:74151"/>
        <dbReference type="EC" id="2.3.1.225"/>
    </reaction>
</comment>
<keyword evidence="7" id="KW-0564">Palmitate</keyword>
<dbReference type="AlphaFoldDB" id="A0A078B4X9"/>